<proteinExistence type="inferred from homology"/>
<dbReference type="Proteomes" id="UP001500888">
    <property type="component" value="Unassembled WGS sequence"/>
</dbReference>
<evidence type="ECO:0000256" key="3">
    <source>
        <dbReference type="ARBA" id="ARBA00022777"/>
    </source>
</evidence>
<name>A0ABP7JG90_9ACTN</name>
<dbReference type="PANTHER" id="PTHR43085">
    <property type="entry name" value="HEXOKINASE FAMILY MEMBER"/>
    <property type="match status" value="1"/>
</dbReference>
<dbReference type="PROSITE" id="PS00583">
    <property type="entry name" value="PFKB_KINASES_1"/>
    <property type="match status" value="1"/>
</dbReference>
<dbReference type="Gene3D" id="3.40.1190.20">
    <property type="match status" value="1"/>
</dbReference>
<dbReference type="GO" id="GO:0016301">
    <property type="term" value="F:kinase activity"/>
    <property type="evidence" value="ECO:0007669"/>
    <property type="project" value="UniProtKB-KW"/>
</dbReference>
<feature type="domain" description="Carbohydrate kinase PfkB" evidence="4">
    <location>
        <begin position="28"/>
        <end position="295"/>
    </location>
</feature>
<protein>
    <submittedName>
        <fullName evidence="5">Carbohydrate kinase family protein</fullName>
    </submittedName>
</protein>
<gene>
    <name evidence="5" type="ORF">GCM10022226_79400</name>
</gene>
<dbReference type="InterPro" id="IPR050306">
    <property type="entry name" value="PfkB_Carbo_kinase"/>
</dbReference>
<keyword evidence="6" id="KW-1185">Reference proteome</keyword>
<dbReference type="SUPFAM" id="SSF53613">
    <property type="entry name" value="Ribokinase-like"/>
    <property type="match status" value="1"/>
</dbReference>
<dbReference type="InterPro" id="IPR011611">
    <property type="entry name" value="PfkB_dom"/>
</dbReference>
<keyword evidence="2" id="KW-0808">Transferase</keyword>
<evidence type="ECO:0000256" key="1">
    <source>
        <dbReference type="ARBA" id="ARBA00010688"/>
    </source>
</evidence>
<dbReference type="CDD" id="cd01942">
    <property type="entry name" value="ribokinase_group_A"/>
    <property type="match status" value="1"/>
</dbReference>
<evidence type="ECO:0000313" key="5">
    <source>
        <dbReference type="EMBL" id="GAA3844398.1"/>
    </source>
</evidence>
<evidence type="ECO:0000259" key="4">
    <source>
        <dbReference type="Pfam" id="PF00294"/>
    </source>
</evidence>
<dbReference type="Pfam" id="PF00294">
    <property type="entry name" value="PfkB"/>
    <property type="match status" value="1"/>
</dbReference>
<evidence type="ECO:0000313" key="6">
    <source>
        <dbReference type="Proteomes" id="UP001500888"/>
    </source>
</evidence>
<comment type="caution">
    <text evidence="5">The sequence shown here is derived from an EMBL/GenBank/DDBJ whole genome shotgun (WGS) entry which is preliminary data.</text>
</comment>
<accession>A0ABP7JG90</accession>
<reference evidence="6" key="1">
    <citation type="journal article" date="2019" name="Int. J. Syst. Evol. Microbiol.">
        <title>The Global Catalogue of Microorganisms (GCM) 10K type strain sequencing project: providing services to taxonomists for standard genome sequencing and annotation.</title>
        <authorList>
            <consortium name="The Broad Institute Genomics Platform"/>
            <consortium name="The Broad Institute Genome Sequencing Center for Infectious Disease"/>
            <person name="Wu L."/>
            <person name="Ma J."/>
        </authorList>
    </citation>
    <scope>NUCLEOTIDE SEQUENCE [LARGE SCALE GENOMIC DNA]</scope>
    <source>
        <strain evidence="6">JCM 16908</strain>
    </source>
</reference>
<organism evidence="5 6">
    <name type="scientific">Sphaerisporangium flaviroseum</name>
    <dbReference type="NCBI Taxonomy" id="509199"/>
    <lineage>
        <taxon>Bacteria</taxon>
        <taxon>Bacillati</taxon>
        <taxon>Actinomycetota</taxon>
        <taxon>Actinomycetes</taxon>
        <taxon>Streptosporangiales</taxon>
        <taxon>Streptosporangiaceae</taxon>
        <taxon>Sphaerisporangium</taxon>
    </lineage>
</organism>
<comment type="similarity">
    <text evidence="1">Belongs to the carbohydrate kinase PfkB family.</text>
</comment>
<dbReference type="InterPro" id="IPR029056">
    <property type="entry name" value="Ribokinase-like"/>
</dbReference>
<dbReference type="PANTHER" id="PTHR43085:SF46">
    <property type="entry name" value="ADENOSINE KINASE"/>
    <property type="match status" value="1"/>
</dbReference>
<dbReference type="RefSeq" id="WP_344952937.1">
    <property type="nucleotide sequence ID" value="NZ_BAAAZR010000061.1"/>
</dbReference>
<sequence length="328" mass="35545">MRIAVTGSIATDHLMTFPGSFGDQLIAEQLDRVSLSFLVDDLQIRRGGVAANISFGMGCLGLTPILVGAVGSDFADYRSWLERHGVDCASVHVSEVHHTARFLCTTDEQHNQIASFYTGAMAEARLIELQPVADRVDGLDLVLISPNDPDAMLRHTEECRLRGIPFAADCSQQLARMGGEDIRALIDGAAYLFTNDYEKALVEQKTGWSDEEVLSRVSVRVTTLGPKGARIDRKGEPSVNIPPTPELGKVDPTGVGDAFRAGFLSGLSWGLSLERCGQLGNLTATHVLEHVGGQEYRLGKQGFLDRFAASYGADAAAEIEPRLRCLYP</sequence>
<evidence type="ECO:0000256" key="2">
    <source>
        <dbReference type="ARBA" id="ARBA00022679"/>
    </source>
</evidence>
<dbReference type="EMBL" id="BAAAZR010000061">
    <property type="protein sequence ID" value="GAA3844398.1"/>
    <property type="molecule type" value="Genomic_DNA"/>
</dbReference>
<keyword evidence="3 5" id="KW-0418">Kinase</keyword>
<dbReference type="InterPro" id="IPR002173">
    <property type="entry name" value="Carboh/pur_kinase_PfkB_CS"/>
</dbReference>